<feature type="domain" description="Peptidase A1" evidence="7">
    <location>
        <begin position="70"/>
        <end position="439"/>
    </location>
</feature>
<keyword evidence="6" id="KW-0472">Membrane</keyword>
<dbReference type="VEuPathDB" id="CryptoDB:Vbra_20033"/>
<dbReference type="Pfam" id="PF00026">
    <property type="entry name" value="Asp"/>
    <property type="match status" value="1"/>
</dbReference>
<reference evidence="8 9" key="1">
    <citation type="submission" date="2014-11" db="EMBL/GenBank/DDBJ databases">
        <authorList>
            <person name="Zhu J."/>
            <person name="Qi W."/>
            <person name="Song R."/>
        </authorList>
    </citation>
    <scope>NUCLEOTIDE SEQUENCE [LARGE SCALE GENOMIC DNA]</scope>
</reference>
<keyword evidence="2 5" id="KW-0645">Protease</keyword>
<sequence length="523" mass="58639">MTRGSLTMTAVTCGVLIFVLGLDALCWASGGVKSIRVPMVRRARDPRSDRHGRRLTGTSAALKNVQETQYLLEVQIGKSRLNYEQNFTMIPDTGSADVWIPSVRCSTCTEGAHRYDVDASSTALWLGQIKSEKYGDLTSIEGRTLLDRLAIVGVDGGNVTVERQFMLEVTDYESPQAIMMSDGILGLSHYTDMERHLRNASTFIRSLFRENPSMPRHFSFYLTPDAHGSALTFGDPLLDQHAKRPSPLPPSASSSNSSMLAGVTFSDPYWMRMKRGWHATINGIALSGSGEEVSFRDEPHRVPALIDSGTSLIVMKHRIFDRLAEQLMAKRLCTPRRNRMTDQLEMYCKCPSRMGWFSEPYPRLRLEIIDQAGNPFPLCVAPEEYVIEIRRPFGFCTGVLGIERGESLPVAVILGMTFLRSYYVIFDLTDPHHNRMGFVRSAASVLPADATCPVEKDYLEPGSLARMAHCILMNLALWVFIVVGLAAAAWWLFMKARRHYNRVDEALLLEDRSAAMELQTIRT</sequence>
<dbReference type="InterPro" id="IPR001461">
    <property type="entry name" value="Aspartic_peptidase_A1"/>
</dbReference>
<dbReference type="GO" id="GO:0006508">
    <property type="term" value="P:proteolysis"/>
    <property type="evidence" value="ECO:0007669"/>
    <property type="project" value="UniProtKB-KW"/>
</dbReference>
<dbReference type="EMBL" id="CDMY01000047">
    <property type="protein sequence ID" value="CEL92078.1"/>
    <property type="molecule type" value="Genomic_DNA"/>
</dbReference>
<dbReference type="SUPFAM" id="SSF50630">
    <property type="entry name" value="Acid proteases"/>
    <property type="match status" value="1"/>
</dbReference>
<dbReference type="OMA" id="GWHATIN"/>
<evidence type="ECO:0000256" key="6">
    <source>
        <dbReference type="SAM" id="Phobius"/>
    </source>
</evidence>
<dbReference type="InterPro" id="IPR001969">
    <property type="entry name" value="Aspartic_peptidase_AS"/>
</dbReference>
<name>A0A0G4E8I1_VITBC</name>
<dbReference type="AlphaFoldDB" id="A0A0G4E8I1"/>
<dbReference type="PROSITE" id="PS00141">
    <property type="entry name" value="ASP_PROTEASE"/>
    <property type="match status" value="1"/>
</dbReference>
<dbReference type="PANTHER" id="PTHR47966:SF51">
    <property type="entry name" value="BETA-SITE APP-CLEAVING ENZYME, ISOFORM A-RELATED"/>
    <property type="match status" value="1"/>
</dbReference>
<gene>
    <name evidence="8" type="ORF">Vbra_20033</name>
</gene>
<organism evidence="8 9">
    <name type="scientific">Vitrella brassicaformis (strain CCMP3155)</name>
    <dbReference type="NCBI Taxonomy" id="1169540"/>
    <lineage>
        <taxon>Eukaryota</taxon>
        <taxon>Sar</taxon>
        <taxon>Alveolata</taxon>
        <taxon>Colpodellida</taxon>
        <taxon>Vitrellaceae</taxon>
        <taxon>Vitrella</taxon>
    </lineage>
</organism>
<dbReference type="STRING" id="1169540.A0A0G4E8I1"/>
<keyword evidence="3 5" id="KW-0064">Aspartyl protease</keyword>
<feature type="transmembrane region" description="Helical" evidence="6">
    <location>
        <begin position="471"/>
        <end position="493"/>
    </location>
</feature>
<dbReference type="Proteomes" id="UP000041254">
    <property type="component" value="Unassembled WGS sequence"/>
</dbReference>
<evidence type="ECO:0000256" key="3">
    <source>
        <dbReference type="ARBA" id="ARBA00022750"/>
    </source>
</evidence>
<evidence type="ECO:0000256" key="1">
    <source>
        <dbReference type="ARBA" id="ARBA00007447"/>
    </source>
</evidence>
<dbReference type="PANTHER" id="PTHR47966">
    <property type="entry name" value="BETA-SITE APP-CLEAVING ENZYME, ISOFORM A-RELATED"/>
    <property type="match status" value="1"/>
</dbReference>
<dbReference type="PRINTS" id="PR00792">
    <property type="entry name" value="PEPSIN"/>
</dbReference>
<keyword evidence="6" id="KW-0812">Transmembrane</keyword>
<dbReference type="PROSITE" id="PS51767">
    <property type="entry name" value="PEPTIDASE_A1"/>
    <property type="match status" value="1"/>
</dbReference>
<evidence type="ECO:0000313" key="9">
    <source>
        <dbReference type="Proteomes" id="UP000041254"/>
    </source>
</evidence>
<dbReference type="GO" id="GO:0004190">
    <property type="term" value="F:aspartic-type endopeptidase activity"/>
    <property type="evidence" value="ECO:0007669"/>
    <property type="project" value="UniProtKB-KW"/>
</dbReference>
<evidence type="ECO:0000259" key="7">
    <source>
        <dbReference type="PROSITE" id="PS51767"/>
    </source>
</evidence>
<evidence type="ECO:0000313" key="8">
    <source>
        <dbReference type="EMBL" id="CEL92078.1"/>
    </source>
</evidence>
<dbReference type="InterPro" id="IPR021109">
    <property type="entry name" value="Peptidase_aspartic_dom_sf"/>
</dbReference>
<proteinExistence type="inferred from homology"/>
<comment type="similarity">
    <text evidence="1 5">Belongs to the peptidase A1 family.</text>
</comment>
<keyword evidence="6" id="KW-1133">Transmembrane helix</keyword>
<evidence type="ECO:0000256" key="4">
    <source>
        <dbReference type="ARBA" id="ARBA00022801"/>
    </source>
</evidence>
<evidence type="ECO:0000256" key="2">
    <source>
        <dbReference type="ARBA" id="ARBA00022670"/>
    </source>
</evidence>
<accession>A0A0G4E8I1</accession>
<dbReference type="InterPro" id="IPR034164">
    <property type="entry name" value="Pepsin-like_dom"/>
</dbReference>
<keyword evidence="4 5" id="KW-0378">Hydrolase</keyword>
<dbReference type="InterPro" id="IPR033121">
    <property type="entry name" value="PEPTIDASE_A1"/>
</dbReference>
<dbReference type="Gene3D" id="2.40.70.10">
    <property type="entry name" value="Acid Proteases"/>
    <property type="match status" value="2"/>
</dbReference>
<dbReference type="OrthoDB" id="15189at2759"/>
<protein>
    <recommendedName>
        <fullName evidence="7">Peptidase A1 domain-containing protein</fullName>
    </recommendedName>
</protein>
<dbReference type="CDD" id="cd05471">
    <property type="entry name" value="pepsin_like"/>
    <property type="match status" value="1"/>
</dbReference>
<evidence type="ECO:0000256" key="5">
    <source>
        <dbReference type="RuleBase" id="RU000454"/>
    </source>
</evidence>
<keyword evidence="9" id="KW-1185">Reference proteome</keyword>
<dbReference type="PhylomeDB" id="A0A0G4E8I1"/>
<dbReference type="InParanoid" id="A0A0G4E8I1"/>